<gene>
    <name evidence="1" type="ORF">GGQ96_003296</name>
</gene>
<keyword evidence="2" id="KW-1185">Reference proteome</keyword>
<protein>
    <recommendedName>
        <fullName evidence="3">HK97 gp10 family phage protein</fullName>
    </recommendedName>
</protein>
<evidence type="ECO:0000313" key="2">
    <source>
        <dbReference type="Proteomes" id="UP000574769"/>
    </source>
</evidence>
<accession>A0A7W7ALA9</accession>
<reference evidence="1 2" key="1">
    <citation type="submission" date="2020-08" db="EMBL/GenBank/DDBJ databases">
        <title>Genomic Encyclopedia of Type Strains, Phase IV (KMG-IV): sequencing the most valuable type-strain genomes for metagenomic binning, comparative biology and taxonomic classification.</title>
        <authorList>
            <person name="Goeker M."/>
        </authorList>
    </citation>
    <scope>NUCLEOTIDE SEQUENCE [LARGE SCALE GENOMIC DNA]</scope>
    <source>
        <strain evidence="1 2">DSM 15867</strain>
    </source>
</reference>
<dbReference type="RefSeq" id="WP_246360677.1">
    <property type="nucleotide sequence ID" value="NZ_JACHNY010000007.1"/>
</dbReference>
<evidence type="ECO:0008006" key="3">
    <source>
        <dbReference type="Google" id="ProtNLM"/>
    </source>
</evidence>
<sequence>MASARGRSEVKRYIASLPGQIETKLLRGAARAAANVIRDEAQAECIDEEVAAALKVRTKVQPGLITARIKIDRRMPGSSRALWIEYGTDPHLISVSDQDRGGMSVGRINQLNKEGSLVIGGHFVGPVVEHPGAKAHPFLRTALDRKEVDAIAAAQSYINARVSRGSITGAAEPEGEE</sequence>
<organism evidence="1 2">
    <name type="scientific">Sphingomonas abaci</name>
    <dbReference type="NCBI Taxonomy" id="237611"/>
    <lineage>
        <taxon>Bacteria</taxon>
        <taxon>Pseudomonadati</taxon>
        <taxon>Pseudomonadota</taxon>
        <taxon>Alphaproteobacteria</taxon>
        <taxon>Sphingomonadales</taxon>
        <taxon>Sphingomonadaceae</taxon>
        <taxon>Sphingomonas</taxon>
    </lineage>
</organism>
<proteinExistence type="predicted"/>
<comment type="caution">
    <text evidence="1">The sequence shown here is derived from an EMBL/GenBank/DDBJ whole genome shotgun (WGS) entry which is preliminary data.</text>
</comment>
<dbReference type="EMBL" id="JACHNY010000007">
    <property type="protein sequence ID" value="MBB4619146.1"/>
    <property type="molecule type" value="Genomic_DNA"/>
</dbReference>
<name>A0A7W7ALA9_9SPHN</name>
<dbReference type="Proteomes" id="UP000574769">
    <property type="component" value="Unassembled WGS sequence"/>
</dbReference>
<evidence type="ECO:0000313" key="1">
    <source>
        <dbReference type="EMBL" id="MBB4619146.1"/>
    </source>
</evidence>
<dbReference type="AlphaFoldDB" id="A0A7W7ALA9"/>